<keyword evidence="1 6" id="KW-0409">Iron storage</keyword>
<comment type="subcellular location">
    <subcellularLocation>
        <location evidence="6">Cytoplasm</location>
    </subcellularLocation>
</comment>
<evidence type="ECO:0000313" key="9">
    <source>
        <dbReference type="Proteomes" id="UP000266089"/>
    </source>
</evidence>
<comment type="function">
    <text evidence="6">Iron-storage protein.</text>
</comment>
<dbReference type="InterPro" id="IPR009078">
    <property type="entry name" value="Ferritin-like_SF"/>
</dbReference>
<feature type="binding site" evidence="5">
    <location>
        <position position="60"/>
    </location>
    <ligand>
        <name>Fe cation</name>
        <dbReference type="ChEBI" id="CHEBI:24875"/>
        <label>1</label>
    </ligand>
</feature>
<evidence type="ECO:0000256" key="2">
    <source>
        <dbReference type="ARBA" id="ARBA00022723"/>
    </source>
</evidence>
<feature type="binding site" evidence="5">
    <location>
        <position position="57"/>
    </location>
    <ligand>
        <name>Fe cation</name>
        <dbReference type="ChEBI" id="CHEBI:24875"/>
        <label>1</label>
    </ligand>
</feature>
<dbReference type="InterPro" id="IPR009040">
    <property type="entry name" value="Ferritin-like_diiron"/>
</dbReference>
<dbReference type="GO" id="GO:0008199">
    <property type="term" value="F:ferric iron binding"/>
    <property type="evidence" value="ECO:0007669"/>
    <property type="project" value="InterPro"/>
</dbReference>
<dbReference type="InterPro" id="IPR041719">
    <property type="entry name" value="Ferritin_prok"/>
</dbReference>
<keyword evidence="6" id="KW-0963">Cytoplasm</keyword>
<dbReference type="EMBL" id="QWKX01000057">
    <property type="protein sequence ID" value="RIH75808.1"/>
    <property type="molecule type" value="Genomic_DNA"/>
</dbReference>
<evidence type="ECO:0000256" key="5">
    <source>
        <dbReference type="PIRSR" id="PIRSR601519-1"/>
    </source>
</evidence>
<dbReference type="GO" id="GO:0006826">
    <property type="term" value="P:iron ion transport"/>
    <property type="evidence" value="ECO:0007669"/>
    <property type="project" value="InterPro"/>
</dbReference>
<dbReference type="PROSITE" id="PS50905">
    <property type="entry name" value="FERRITIN_LIKE"/>
    <property type="match status" value="1"/>
</dbReference>
<feature type="binding site" evidence="5">
    <location>
        <position position="134"/>
    </location>
    <ligand>
        <name>Fe cation</name>
        <dbReference type="ChEBI" id="CHEBI:24875"/>
        <label>1</label>
    </ligand>
</feature>
<keyword evidence="3 8" id="KW-0560">Oxidoreductase</keyword>
<feature type="domain" description="Ferritin-like diiron" evidence="7">
    <location>
        <begin position="7"/>
        <end position="152"/>
    </location>
</feature>
<sequence>MPKAVQTMISSKLAQKLQEQVGHELGAHQQYLAIGTYFAQQNLDKWAALFYQQAAEEKEHAMKIVRFLTDVGEVVHFPAIPAASTGFKSAADAVAQALKWERTVTEQFQTMAKIALAESDYVGFQFLQWFLEEQVEEVSSMEKYLALVESGINLFQAEALLEIED</sequence>
<dbReference type="CDD" id="cd01055">
    <property type="entry name" value="Nonheme_Ferritin"/>
    <property type="match status" value="1"/>
</dbReference>
<dbReference type="Gene3D" id="1.20.1260.10">
    <property type="match status" value="1"/>
</dbReference>
<dbReference type="PANTHER" id="PTHR11431:SF127">
    <property type="entry name" value="BACTERIAL NON-HEME FERRITIN"/>
    <property type="match status" value="1"/>
</dbReference>
<dbReference type="PANTHER" id="PTHR11431">
    <property type="entry name" value="FERRITIN"/>
    <property type="match status" value="1"/>
</dbReference>
<reference evidence="8 9" key="1">
    <citation type="submission" date="2018-08" db="EMBL/GenBank/DDBJ databases">
        <title>Meiothermus cateniformans JCM 15151 genome sequencing project.</title>
        <authorList>
            <person name="Da Costa M.S."/>
            <person name="Albuquerque L."/>
            <person name="Raposo P."/>
            <person name="Froufe H.J.C."/>
            <person name="Barroso C.S."/>
            <person name="Egas C."/>
        </authorList>
    </citation>
    <scope>NUCLEOTIDE SEQUENCE [LARGE SCALE GENOMIC DNA]</scope>
    <source>
        <strain evidence="8 9">JCM 15151</strain>
    </source>
</reference>
<dbReference type="InterPro" id="IPR001519">
    <property type="entry name" value="Ferritin"/>
</dbReference>
<evidence type="ECO:0000259" key="7">
    <source>
        <dbReference type="PROSITE" id="PS50905"/>
    </source>
</evidence>
<keyword evidence="2 5" id="KW-0479">Metal-binding</keyword>
<organism evidence="8 9">
    <name type="scientific">Meiothermus taiwanensis</name>
    <dbReference type="NCBI Taxonomy" id="172827"/>
    <lineage>
        <taxon>Bacteria</taxon>
        <taxon>Thermotogati</taxon>
        <taxon>Deinococcota</taxon>
        <taxon>Deinococci</taxon>
        <taxon>Thermales</taxon>
        <taxon>Thermaceae</taxon>
        <taxon>Meiothermus</taxon>
    </lineage>
</organism>
<dbReference type="Pfam" id="PF00210">
    <property type="entry name" value="Ferritin"/>
    <property type="match status" value="1"/>
</dbReference>
<dbReference type="GO" id="GO:0005829">
    <property type="term" value="C:cytosol"/>
    <property type="evidence" value="ECO:0007669"/>
    <property type="project" value="TreeGrafter"/>
</dbReference>
<comment type="similarity">
    <text evidence="6">Belongs to the ferritin family. Prokaryotic subfamily.</text>
</comment>
<dbReference type="InterPro" id="IPR012347">
    <property type="entry name" value="Ferritin-like"/>
</dbReference>
<feature type="binding site" evidence="5">
    <location>
        <position position="24"/>
    </location>
    <ligand>
        <name>Fe cation</name>
        <dbReference type="ChEBI" id="CHEBI:24875"/>
        <label>1</label>
    </ligand>
</feature>
<proteinExistence type="inferred from homology"/>
<dbReference type="GO" id="GO:0008198">
    <property type="term" value="F:ferrous iron binding"/>
    <property type="evidence" value="ECO:0007669"/>
    <property type="project" value="TreeGrafter"/>
</dbReference>
<keyword evidence="4 5" id="KW-0408">Iron</keyword>
<dbReference type="GO" id="GO:0006879">
    <property type="term" value="P:intracellular iron ion homeostasis"/>
    <property type="evidence" value="ECO:0007669"/>
    <property type="project" value="UniProtKB-KW"/>
</dbReference>
<evidence type="ECO:0000313" key="8">
    <source>
        <dbReference type="EMBL" id="RIH75808.1"/>
    </source>
</evidence>
<evidence type="ECO:0000256" key="6">
    <source>
        <dbReference type="RuleBase" id="RU361145"/>
    </source>
</evidence>
<accession>A0A399DX36</accession>
<comment type="caution">
    <text evidence="8">The sequence shown here is derived from an EMBL/GenBank/DDBJ whole genome shotgun (WGS) entry which is preliminary data.</text>
</comment>
<dbReference type="AlphaFoldDB" id="A0A399DX36"/>
<gene>
    <name evidence="8" type="primary">bfrB</name>
    <name evidence="8" type="ORF">Mcate_02051</name>
</gene>
<evidence type="ECO:0000256" key="1">
    <source>
        <dbReference type="ARBA" id="ARBA00022434"/>
    </source>
</evidence>
<dbReference type="EC" id="1.16.3.2" evidence="6"/>
<comment type="catalytic activity">
    <reaction evidence="6">
        <text>4 Fe(2+) + O2 + 6 H2O = 4 iron(III) oxide-hydroxide + 12 H(+)</text>
        <dbReference type="Rhea" id="RHEA:11972"/>
        <dbReference type="ChEBI" id="CHEBI:15377"/>
        <dbReference type="ChEBI" id="CHEBI:15378"/>
        <dbReference type="ChEBI" id="CHEBI:15379"/>
        <dbReference type="ChEBI" id="CHEBI:29033"/>
        <dbReference type="ChEBI" id="CHEBI:78619"/>
        <dbReference type="EC" id="1.16.3.2"/>
    </reaction>
</comment>
<dbReference type="Proteomes" id="UP000266089">
    <property type="component" value="Unassembled WGS sequence"/>
</dbReference>
<dbReference type="RefSeq" id="WP_036196911.1">
    <property type="nucleotide sequence ID" value="NZ_JBHSXZ010000019.1"/>
</dbReference>
<name>A0A399DX36_9DEIN</name>
<dbReference type="GO" id="GO:0004322">
    <property type="term" value="F:ferroxidase activity"/>
    <property type="evidence" value="ECO:0007669"/>
    <property type="project" value="TreeGrafter"/>
</dbReference>
<evidence type="ECO:0000256" key="4">
    <source>
        <dbReference type="ARBA" id="ARBA00023004"/>
    </source>
</evidence>
<evidence type="ECO:0000256" key="3">
    <source>
        <dbReference type="ARBA" id="ARBA00023002"/>
    </source>
</evidence>
<dbReference type="InterPro" id="IPR008331">
    <property type="entry name" value="Ferritin_DPS_dom"/>
</dbReference>
<feature type="binding site" evidence="5">
    <location>
        <position position="101"/>
    </location>
    <ligand>
        <name>Fe cation</name>
        <dbReference type="ChEBI" id="CHEBI:24875"/>
        <label>1</label>
    </ligand>
</feature>
<protein>
    <recommendedName>
        <fullName evidence="6">Ferritin</fullName>
        <ecNumber evidence="6">1.16.3.2</ecNumber>
    </recommendedName>
</protein>
<dbReference type="SUPFAM" id="SSF47240">
    <property type="entry name" value="Ferritin-like"/>
    <property type="match status" value="1"/>
</dbReference>